<feature type="transmembrane region" description="Helical" evidence="2">
    <location>
        <begin position="15"/>
        <end position="33"/>
    </location>
</feature>
<gene>
    <name evidence="3" type="ORF">M2A_0995</name>
</gene>
<evidence type="ECO:0000313" key="3">
    <source>
        <dbReference type="EMBL" id="GAK44496.1"/>
    </source>
</evidence>
<name>A0A081B8X8_9HYPH</name>
<keyword evidence="1" id="KW-0175">Coiled coil</keyword>
<dbReference type="STRING" id="1333998.M2A_0995"/>
<proteinExistence type="predicted"/>
<reference evidence="3 4" key="1">
    <citation type="submission" date="2014-07" db="EMBL/GenBank/DDBJ databases">
        <title>Tepidicaulis marinum gen. nov., sp. nov., a novel marine bacterium denitrifying nitrate to nitrous oxide strictly under microaerobic conditions.</title>
        <authorList>
            <person name="Takeuchi M."/>
            <person name="Yamagishi T."/>
            <person name="Kamagata Y."/>
            <person name="Oshima K."/>
            <person name="Hattori M."/>
            <person name="Katayama T."/>
            <person name="Hanada S."/>
            <person name="Tamaki H."/>
            <person name="Marumo K."/>
            <person name="Maeda H."/>
            <person name="Nedachi M."/>
            <person name="Iwasaki W."/>
            <person name="Suwa Y."/>
            <person name="Sakata S."/>
        </authorList>
    </citation>
    <scope>NUCLEOTIDE SEQUENCE [LARGE SCALE GENOMIC DNA]</scope>
    <source>
        <strain evidence="3 4">MA2</strain>
    </source>
</reference>
<evidence type="ECO:0000256" key="1">
    <source>
        <dbReference type="SAM" id="Coils"/>
    </source>
</evidence>
<dbReference type="RefSeq" id="WP_081875400.1">
    <property type="nucleotide sequence ID" value="NZ_BBIO01000004.1"/>
</dbReference>
<sequence>MSRFELIRTREPLRLRYLLLPVLGGVLALYFGYHATIGGQGVQKYLENEQELSALEEELETKRQTRKELERHVALLRPESLDPDLLDERARASLGYARPDEITIFRDLR</sequence>
<evidence type="ECO:0000313" key="4">
    <source>
        <dbReference type="Proteomes" id="UP000028702"/>
    </source>
</evidence>
<accession>A0A081B8X8</accession>
<dbReference type="InterPro" id="IPR007060">
    <property type="entry name" value="FtsL/DivIC"/>
</dbReference>
<protein>
    <submittedName>
        <fullName evidence="3">Septum formation initiator</fullName>
    </submittedName>
</protein>
<keyword evidence="2" id="KW-1133">Transmembrane helix</keyword>
<comment type="caution">
    <text evidence="3">The sequence shown here is derived from an EMBL/GenBank/DDBJ whole genome shotgun (WGS) entry which is preliminary data.</text>
</comment>
<feature type="coiled-coil region" evidence="1">
    <location>
        <begin position="42"/>
        <end position="72"/>
    </location>
</feature>
<keyword evidence="4" id="KW-1185">Reference proteome</keyword>
<dbReference type="Pfam" id="PF04977">
    <property type="entry name" value="DivIC"/>
    <property type="match status" value="1"/>
</dbReference>
<keyword evidence="2" id="KW-0472">Membrane</keyword>
<dbReference type="EMBL" id="BBIO01000004">
    <property type="protein sequence ID" value="GAK44496.1"/>
    <property type="molecule type" value="Genomic_DNA"/>
</dbReference>
<dbReference type="AlphaFoldDB" id="A0A081B8X8"/>
<keyword evidence="2" id="KW-0812">Transmembrane</keyword>
<evidence type="ECO:0000256" key="2">
    <source>
        <dbReference type="SAM" id="Phobius"/>
    </source>
</evidence>
<dbReference type="Proteomes" id="UP000028702">
    <property type="component" value="Unassembled WGS sequence"/>
</dbReference>
<dbReference type="eggNOG" id="COG2919">
    <property type="taxonomic scope" value="Bacteria"/>
</dbReference>
<organism evidence="3 4">
    <name type="scientific">Tepidicaulis marinus</name>
    <dbReference type="NCBI Taxonomy" id="1333998"/>
    <lineage>
        <taxon>Bacteria</taxon>
        <taxon>Pseudomonadati</taxon>
        <taxon>Pseudomonadota</taxon>
        <taxon>Alphaproteobacteria</taxon>
        <taxon>Hyphomicrobiales</taxon>
        <taxon>Parvibaculaceae</taxon>
        <taxon>Tepidicaulis</taxon>
    </lineage>
</organism>